<evidence type="ECO:0000313" key="7">
    <source>
        <dbReference type="Proteomes" id="UP000649604"/>
    </source>
</evidence>
<dbReference type="GO" id="GO:0004673">
    <property type="term" value="F:protein histidine kinase activity"/>
    <property type="evidence" value="ECO:0007669"/>
    <property type="project" value="UniProtKB-EC"/>
</dbReference>
<feature type="domain" description="Histidine kinase" evidence="5">
    <location>
        <begin position="1"/>
        <end position="68"/>
    </location>
</feature>
<evidence type="ECO:0000259" key="5">
    <source>
        <dbReference type="PROSITE" id="PS50109"/>
    </source>
</evidence>
<keyword evidence="4" id="KW-0418">Kinase</keyword>
<dbReference type="PRINTS" id="PR00344">
    <property type="entry name" value="BCTRLSENSOR"/>
</dbReference>
<reference evidence="6" key="1">
    <citation type="submission" date="2019-11" db="EMBL/GenBank/DDBJ databases">
        <title>Microbial mats filling the niche in hypersaline microbial mats.</title>
        <authorList>
            <person name="Wong H.L."/>
            <person name="Macleod F.I."/>
            <person name="White R.A. III"/>
            <person name="Burns B.P."/>
        </authorList>
    </citation>
    <scope>NUCLEOTIDE SEQUENCE</scope>
    <source>
        <strain evidence="6">Rbin_158</strain>
    </source>
</reference>
<evidence type="ECO:0000313" key="6">
    <source>
        <dbReference type="EMBL" id="MBD3326866.1"/>
    </source>
</evidence>
<dbReference type="Pfam" id="PF02518">
    <property type="entry name" value="HATPase_c"/>
    <property type="match status" value="1"/>
</dbReference>
<dbReference type="InterPro" id="IPR005467">
    <property type="entry name" value="His_kinase_dom"/>
</dbReference>
<evidence type="ECO:0000256" key="4">
    <source>
        <dbReference type="ARBA" id="ARBA00022777"/>
    </source>
</evidence>
<protein>
    <recommendedName>
        <fullName evidence="2">histidine kinase</fullName>
        <ecNumber evidence="2">2.7.13.3</ecNumber>
    </recommendedName>
</protein>
<gene>
    <name evidence="6" type="ORF">GF339_19940</name>
</gene>
<evidence type="ECO:0000256" key="2">
    <source>
        <dbReference type="ARBA" id="ARBA00012438"/>
    </source>
</evidence>
<evidence type="ECO:0000256" key="1">
    <source>
        <dbReference type="ARBA" id="ARBA00000085"/>
    </source>
</evidence>
<dbReference type="Gene3D" id="3.30.565.10">
    <property type="entry name" value="Histidine kinase-like ATPase, C-terminal domain"/>
    <property type="match status" value="1"/>
</dbReference>
<sequence>TGLGITPEDLQQIFHPFFQTSSGQRKQEGTGLGLSISQKFIDLMGGSIQVQSQVGHGTTFAFSIQAAVEQVQQSLNLLPLQRSSEPQERAAAPLPTAHQSLDPARLAALPPEILKDLEFAAVTTDITQLKTIIDHIRSHALDLAEDLQYLTDHFEYTKILTLLHQAEERHQKQNTAL</sequence>
<dbReference type="AlphaFoldDB" id="A0A9D5Q8G7"/>
<organism evidence="6 7">
    <name type="scientific">candidate division KSB3 bacterium</name>
    <dbReference type="NCBI Taxonomy" id="2044937"/>
    <lineage>
        <taxon>Bacteria</taxon>
        <taxon>candidate division KSB3</taxon>
    </lineage>
</organism>
<keyword evidence="3" id="KW-0808">Transferase</keyword>
<dbReference type="InterPro" id="IPR003594">
    <property type="entry name" value="HATPase_dom"/>
</dbReference>
<dbReference type="EMBL" id="WJJP01000650">
    <property type="protein sequence ID" value="MBD3326866.1"/>
    <property type="molecule type" value="Genomic_DNA"/>
</dbReference>
<proteinExistence type="predicted"/>
<dbReference type="EC" id="2.7.13.3" evidence="2"/>
<dbReference type="PROSITE" id="PS50109">
    <property type="entry name" value="HIS_KIN"/>
    <property type="match status" value="1"/>
</dbReference>
<dbReference type="SUPFAM" id="SSF55874">
    <property type="entry name" value="ATPase domain of HSP90 chaperone/DNA topoisomerase II/histidine kinase"/>
    <property type="match status" value="1"/>
</dbReference>
<dbReference type="PANTHER" id="PTHR43047">
    <property type="entry name" value="TWO-COMPONENT HISTIDINE PROTEIN KINASE"/>
    <property type="match status" value="1"/>
</dbReference>
<name>A0A9D5Q8G7_9BACT</name>
<dbReference type="InterPro" id="IPR036890">
    <property type="entry name" value="HATPase_C_sf"/>
</dbReference>
<dbReference type="Proteomes" id="UP000649604">
    <property type="component" value="Unassembled WGS sequence"/>
</dbReference>
<feature type="non-terminal residue" evidence="6">
    <location>
        <position position="1"/>
    </location>
</feature>
<dbReference type="InterPro" id="IPR004358">
    <property type="entry name" value="Sig_transdc_His_kin-like_C"/>
</dbReference>
<accession>A0A9D5Q8G7</accession>
<comment type="catalytic activity">
    <reaction evidence="1">
        <text>ATP + protein L-histidine = ADP + protein N-phospho-L-histidine.</text>
        <dbReference type="EC" id="2.7.13.3"/>
    </reaction>
</comment>
<comment type="caution">
    <text evidence="6">The sequence shown here is derived from an EMBL/GenBank/DDBJ whole genome shotgun (WGS) entry which is preliminary data.</text>
</comment>
<evidence type="ECO:0000256" key="3">
    <source>
        <dbReference type="ARBA" id="ARBA00022679"/>
    </source>
</evidence>